<dbReference type="Pfam" id="PF00023">
    <property type="entry name" value="Ank"/>
    <property type="match status" value="1"/>
</dbReference>
<feature type="repeat" description="ANK" evidence="3">
    <location>
        <begin position="1364"/>
        <end position="1396"/>
    </location>
</feature>
<feature type="repeat" description="ANK" evidence="3">
    <location>
        <begin position="932"/>
        <end position="964"/>
    </location>
</feature>
<proteinExistence type="predicted"/>
<sequence>MSDPQKYTVGWICAVTTEFVAARAFFDEKHDQLETIADNDNNNYALGKIGKHNVVMAVLPKSEYGTTSAATVARDMLRSFPNIRFGLMVGIGGGAPSAKHDIRLGDVIVSTRGSGKGGVFQYDYGKAIQEHAFVTTGSLNQPPQLLLTALSGLEAEYELEGHQLNAHVDRALEQWPRLRQKYSRPPADSDRLYRSDIVHPDSSDGCADVCSNDPACLVSRKERGEQEDDPAIHYGLVASANQLMKDALARDKLAASMDVLCFEMEAAGLMNHFPCLVIRGICDYADSHKNKEWQGFAAMMAAAYAKDLLYQIPPNKVEAEKPVSEILSSIEITGNETKHAVMSMASDHRFAKIEGWLSPPDYSTNANLARKRRHPGTGAWLLNSPVFQEWKLGTRQHLWLYGLAGGGKTVLSTTILDHLLQIDTHTTLAFFFDFSDPRKQKLEDLLRSLAVQLYHAGNEVARRLDSLFTSHGDGRRQPDTNALSACVDTMIQTAGKVFIIIDALDECTAREELLQWLKHLASRKAQLIVTGRPEVEFQSAIPQSFNKRNCVQLDKNVINGDIRSYVEAALEQKPDFVDKNLSQGILEEIRDKIGDGADGMFRWAACQLETLARCLSPAAIEEALESLPSDLNETYRRMVQSIPSEYKSSAIRLLQFLVHTRRPLTLPEAIEVIATEINQEPRGFNVKRRLFQAADVLLYCPSLVIITKVTNYAETAEEYSETTEEYAETVEEYSETTEEYAETVEEYSETTEEYAETVEELHLAHFSVKEYLLKQAQFDLESASISISETCLTYLTDIRGSHSTIRRDFPMARYAAESWMDYAVSAETSEDILRITVSFLRDETTFQRWCRLYQADRRWDHEPGPPGASRLYYACLAGLAGAAKDLTTEGADVNAQGGEYGNALQAASFNGNLRVVQLLLDNGADVNAQGGKYGNALQAASFNGSLRVVQLLLDNGADVNGQGGEYGNALQAASSRGHLEVVQLLLDNGADVNAQGGEYGNALQAASSRGHLEVVQLLLDNGADVNAQGGEYGNALQVASSRGHLEAVQLLLDNGADVNGQGGLYGNAVQTAIIHDHQEVVQLLLDNGADFNAEGTWFGWHGNALPAASRNGNLRVVQLLLDNGADVNAEDYRYGNALQAALRNGNLEIVQLLLDKGADVNAEGGKHGNALQVALSSGHLDIVQLLLDNGADVNAEDYRYGNALQAASLESDLEVVQLLLDKGADVNAQGGEHGNALQAASFNGNLEVVQLLLDKGADVNAQGGEYGNALQGASSRGNLEVVQLLLDNGADINAEDGKYGNALQAASSRGHLEIVQLLLDNGADVNAQGGYYGNALQAASFNGNLRVVQLLLDNGAEVNAEDGKYGNALQAASSRGHLEIVQLLLDNGADVNAQGGYYGNALQAASYESNLEVVQLLLDKGADVNAEGGEYGNALQAASSSGHLEIVQLLLDKGADVNAQGGEHGNALQAASYESNLEVVQLLLDKGADVNAQGGYDGNALQAAIIDDHLEIVQLLLDNGADVNAQGGEYGNALQAASSRGHLEIVQLLLDNGADVNAEDYSYGNALQAASRNGNLRVVQLLLDKGADVNAQGGEYGNALQAASSEDNRDVV</sequence>
<feature type="repeat" description="ANK" evidence="3">
    <location>
        <begin position="1133"/>
        <end position="1165"/>
    </location>
</feature>
<feature type="repeat" description="ANK" evidence="3">
    <location>
        <begin position="1562"/>
        <end position="1594"/>
    </location>
</feature>
<feature type="repeat" description="ANK" evidence="3">
    <location>
        <begin position="1496"/>
        <end position="1528"/>
    </location>
</feature>
<dbReference type="PROSITE" id="PS50297">
    <property type="entry name" value="ANK_REP_REGION"/>
    <property type="match status" value="20"/>
</dbReference>
<evidence type="ECO:0000313" key="7">
    <source>
        <dbReference type="Proteomes" id="UP000593570"/>
    </source>
</evidence>
<feature type="repeat" description="ANK" evidence="3">
    <location>
        <begin position="1298"/>
        <end position="1330"/>
    </location>
</feature>
<dbReference type="Pfam" id="PF24883">
    <property type="entry name" value="NPHP3_N"/>
    <property type="match status" value="1"/>
</dbReference>
<dbReference type="PANTHER" id="PTHR24189:SF50">
    <property type="entry name" value="ANKYRIN REPEAT AND SOCS BOX PROTEIN 2"/>
    <property type="match status" value="1"/>
</dbReference>
<dbReference type="InterPro" id="IPR027417">
    <property type="entry name" value="P-loop_NTPase"/>
</dbReference>
<evidence type="ECO:0000259" key="5">
    <source>
        <dbReference type="Pfam" id="PF24883"/>
    </source>
</evidence>
<dbReference type="Gene3D" id="3.40.50.1580">
    <property type="entry name" value="Nucleoside phosphorylase domain"/>
    <property type="match status" value="1"/>
</dbReference>
<dbReference type="SMART" id="SM00248">
    <property type="entry name" value="ANK"/>
    <property type="match status" value="22"/>
</dbReference>
<feature type="repeat" description="ANK" evidence="3">
    <location>
        <begin position="965"/>
        <end position="997"/>
    </location>
</feature>
<evidence type="ECO:0000256" key="3">
    <source>
        <dbReference type="PROSITE-ProRule" id="PRU00023"/>
    </source>
</evidence>
<feature type="repeat" description="ANK" evidence="3">
    <location>
        <begin position="1232"/>
        <end position="1264"/>
    </location>
</feature>
<dbReference type="InterPro" id="IPR056884">
    <property type="entry name" value="NPHP3-like_N"/>
</dbReference>
<dbReference type="InterPro" id="IPR002110">
    <property type="entry name" value="Ankyrin_rpt"/>
</dbReference>
<comment type="caution">
    <text evidence="6">The sequence shown here is derived from an EMBL/GenBank/DDBJ whole genome shotgun (WGS) entry which is preliminary data.</text>
</comment>
<dbReference type="Gene3D" id="1.25.40.20">
    <property type="entry name" value="Ankyrin repeat-containing domain"/>
    <property type="match status" value="6"/>
</dbReference>
<feature type="repeat" description="ANK" evidence="3">
    <location>
        <begin position="899"/>
        <end position="931"/>
    </location>
</feature>
<feature type="repeat" description="ANK" evidence="3">
    <location>
        <begin position="1331"/>
        <end position="1363"/>
    </location>
</feature>
<evidence type="ECO:0000256" key="2">
    <source>
        <dbReference type="ARBA" id="ARBA00023043"/>
    </source>
</evidence>
<dbReference type="SUPFAM" id="SSF58104">
    <property type="entry name" value="Methyl-accepting chemotaxis protein (MCP) signaling domain"/>
    <property type="match status" value="1"/>
</dbReference>
<feature type="repeat" description="ANK" evidence="3">
    <location>
        <begin position="1529"/>
        <end position="1561"/>
    </location>
</feature>
<dbReference type="PANTHER" id="PTHR24189">
    <property type="entry name" value="MYOTROPHIN"/>
    <property type="match status" value="1"/>
</dbReference>
<feature type="repeat" description="ANK" evidence="3">
    <location>
        <begin position="1166"/>
        <end position="1198"/>
    </location>
</feature>
<dbReference type="SUPFAM" id="SSF53167">
    <property type="entry name" value="Purine and uridine phosphorylases"/>
    <property type="match status" value="1"/>
</dbReference>
<feature type="repeat" description="ANK" evidence="3">
    <location>
        <begin position="1199"/>
        <end position="1231"/>
    </location>
</feature>
<keyword evidence="4" id="KW-0175">Coiled coil</keyword>
<feature type="repeat" description="ANK" evidence="3">
    <location>
        <begin position="1430"/>
        <end position="1462"/>
    </location>
</feature>
<dbReference type="Gene3D" id="3.40.50.300">
    <property type="entry name" value="P-loop containing nucleotide triphosphate hydrolases"/>
    <property type="match status" value="1"/>
</dbReference>
<dbReference type="Pfam" id="PF12796">
    <property type="entry name" value="Ank_2"/>
    <property type="match status" value="7"/>
</dbReference>
<feature type="coiled-coil region" evidence="4">
    <location>
        <begin position="712"/>
        <end position="753"/>
    </location>
</feature>
<feature type="repeat" description="ANK" evidence="3">
    <location>
        <begin position="1067"/>
        <end position="1096"/>
    </location>
</feature>
<feature type="repeat" description="ANK" evidence="3">
    <location>
        <begin position="1463"/>
        <end position="1495"/>
    </location>
</feature>
<dbReference type="GO" id="GO:0009116">
    <property type="term" value="P:nucleoside metabolic process"/>
    <property type="evidence" value="ECO:0007669"/>
    <property type="project" value="InterPro"/>
</dbReference>
<evidence type="ECO:0000256" key="1">
    <source>
        <dbReference type="ARBA" id="ARBA00022737"/>
    </source>
</evidence>
<dbReference type="GO" id="GO:0003824">
    <property type="term" value="F:catalytic activity"/>
    <property type="evidence" value="ECO:0007669"/>
    <property type="project" value="InterPro"/>
</dbReference>
<dbReference type="SUPFAM" id="SSF48403">
    <property type="entry name" value="Ankyrin repeat"/>
    <property type="match status" value="2"/>
</dbReference>
<dbReference type="InterPro" id="IPR050745">
    <property type="entry name" value="Multifunctional_regulatory"/>
</dbReference>
<feature type="repeat" description="ANK" evidence="3">
    <location>
        <begin position="1265"/>
        <end position="1297"/>
    </location>
</feature>
<accession>A0A8H6GYJ4</accession>
<feature type="repeat" description="ANK" evidence="3">
    <location>
        <begin position="998"/>
        <end position="1030"/>
    </location>
</feature>
<dbReference type="Pfam" id="PF13637">
    <property type="entry name" value="Ank_4"/>
    <property type="match status" value="1"/>
</dbReference>
<keyword evidence="1" id="KW-0677">Repeat</keyword>
<dbReference type="InterPro" id="IPR035994">
    <property type="entry name" value="Nucleoside_phosphorylase_sf"/>
</dbReference>
<gene>
    <name evidence="6" type="ORF">HZS61_011590</name>
</gene>
<keyword evidence="2 3" id="KW-0040">ANK repeat</keyword>
<feature type="repeat" description="ANK" evidence="3">
    <location>
        <begin position="1031"/>
        <end position="1063"/>
    </location>
</feature>
<dbReference type="PROSITE" id="PS50088">
    <property type="entry name" value="ANK_REPEAT"/>
    <property type="match status" value="21"/>
</dbReference>
<dbReference type="Proteomes" id="UP000593570">
    <property type="component" value="Unassembled WGS sequence"/>
</dbReference>
<dbReference type="InterPro" id="IPR036770">
    <property type="entry name" value="Ankyrin_rpt-contain_sf"/>
</dbReference>
<organism evidence="6 7">
    <name type="scientific">Fusarium oxysporum f. sp. conglutinans</name>
    <dbReference type="NCBI Taxonomy" id="100902"/>
    <lineage>
        <taxon>Eukaryota</taxon>
        <taxon>Fungi</taxon>
        <taxon>Dikarya</taxon>
        <taxon>Ascomycota</taxon>
        <taxon>Pezizomycotina</taxon>
        <taxon>Sordariomycetes</taxon>
        <taxon>Hypocreomycetidae</taxon>
        <taxon>Hypocreales</taxon>
        <taxon>Nectriaceae</taxon>
        <taxon>Fusarium</taxon>
        <taxon>Fusarium oxysporum species complex</taxon>
    </lineage>
</organism>
<dbReference type="SUPFAM" id="SSF52540">
    <property type="entry name" value="P-loop containing nucleoside triphosphate hydrolases"/>
    <property type="match status" value="1"/>
</dbReference>
<name>A0A8H6GYJ4_FUSOX</name>
<feature type="repeat" description="ANK" evidence="3">
    <location>
        <begin position="1397"/>
        <end position="1429"/>
    </location>
</feature>
<dbReference type="EMBL" id="JACDXP010000004">
    <property type="protein sequence ID" value="KAF6525795.1"/>
    <property type="molecule type" value="Genomic_DNA"/>
</dbReference>
<evidence type="ECO:0000256" key="4">
    <source>
        <dbReference type="SAM" id="Coils"/>
    </source>
</evidence>
<reference evidence="6 7" key="1">
    <citation type="journal article" date="2020" name="bioRxiv">
        <title>A chromosome-scale genome assembly for the Fusarium oxysporum strain Fo5176 to establish a model Arabidopsis-fungal pathosystem.</title>
        <authorList>
            <person name="Fokkens L."/>
            <person name="Guo L."/>
            <person name="Dora S."/>
            <person name="Wang B."/>
            <person name="Ye K."/>
            <person name="Sanchez-Rodriguez C."/>
            <person name="Croll D."/>
        </authorList>
    </citation>
    <scope>NUCLEOTIDE SEQUENCE [LARGE SCALE GENOMIC DNA]</scope>
    <source>
        <strain evidence="6 7">Fo5176</strain>
    </source>
</reference>
<evidence type="ECO:0000313" key="6">
    <source>
        <dbReference type="EMBL" id="KAF6525795.1"/>
    </source>
</evidence>
<feature type="domain" description="Nephrocystin 3-like N-terminal" evidence="5">
    <location>
        <begin position="376"/>
        <end position="532"/>
    </location>
</feature>
<protein>
    <recommendedName>
        <fullName evidence="5">Nephrocystin 3-like N-terminal domain-containing protein</fullName>
    </recommendedName>
</protein>
<feature type="repeat" description="ANK" evidence="3">
    <location>
        <begin position="1103"/>
        <end position="1132"/>
    </location>
</feature>